<dbReference type="SUPFAM" id="SSF56112">
    <property type="entry name" value="Protein kinase-like (PK-like)"/>
    <property type="match status" value="1"/>
</dbReference>
<name>L1I8S3_GUITC</name>
<keyword evidence="1" id="KW-0723">Serine/threonine-protein kinase</keyword>
<accession>L1I8S3</accession>
<dbReference type="InterPro" id="IPR011009">
    <property type="entry name" value="Kinase-like_dom_sf"/>
</dbReference>
<dbReference type="GO" id="GO:0007059">
    <property type="term" value="P:chromosome segregation"/>
    <property type="evidence" value="ECO:0007669"/>
    <property type="project" value="TreeGrafter"/>
</dbReference>
<evidence type="ECO:0000256" key="3">
    <source>
        <dbReference type="ARBA" id="ARBA00022741"/>
    </source>
</evidence>
<dbReference type="HOGENOM" id="CLU_1024669_0_0_1"/>
<dbReference type="PANTHER" id="PTHR22974:SF23">
    <property type="entry name" value="TOUSLED-LIKE KINASE, ISOFORM G"/>
    <property type="match status" value="1"/>
</dbReference>
<keyword evidence="2" id="KW-0808">Transferase</keyword>
<dbReference type="KEGG" id="gtt:GUITHDRAFT_148490"/>
<sequence length="272" mass="31334">MSAKEDKSLQRFELTSRSSSSVTGTETTSSGRPMHEADTNRPNVENNRGELAATGCRVDQTYMLRRVEKENDNIAESEDVRQDMERFVGMQVLQTLCSEDEVILVAISQKNIRGARKQRKSRPPPQGWDISPVRKRVAKDHKNGLKEVWVEGTDFIRLKSEQQALELEFAKIDRKIDMLHSEEILKEQIKKLQSKRQEIHSCDCSKSELDRQCRVRLFDVFEIDKNSFCTVLEMCHGDLETHLNRCGPLCEEECRTIMRQVLSGLAYLDSLK</sequence>
<evidence type="ECO:0000256" key="1">
    <source>
        <dbReference type="ARBA" id="ARBA00022527"/>
    </source>
</evidence>
<evidence type="ECO:0000256" key="5">
    <source>
        <dbReference type="ARBA" id="ARBA00022840"/>
    </source>
</evidence>
<dbReference type="PaxDb" id="55529-EKX32633"/>
<dbReference type="STRING" id="905079.L1I8S3"/>
<dbReference type="PANTHER" id="PTHR22974">
    <property type="entry name" value="MIXED LINEAGE PROTEIN KINASE"/>
    <property type="match status" value="1"/>
</dbReference>
<dbReference type="RefSeq" id="XP_005819613.1">
    <property type="nucleotide sequence ID" value="XM_005819556.1"/>
</dbReference>
<dbReference type="Proteomes" id="UP000011087">
    <property type="component" value="Unassembled WGS sequence"/>
</dbReference>
<proteinExistence type="predicted"/>
<reference evidence="9" key="2">
    <citation type="submission" date="2012-11" db="EMBL/GenBank/DDBJ databases">
        <authorList>
            <person name="Kuo A."/>
            <person name="Curtis B.A."/>
            <person name="Tanifuji G."/>
            <person name="Burki F."/>
            <person name="Gruber A."/>
            <person name="Irimia M."/>
            <person name="Maruyama S."/>
            <person name="Arias M.C."/>
            <person name="Ball S.G."/>
            <person name="Gile G.H."/>
            <person name="Hirakawa Y."/>
            <person name="Hopkins J.F."/>
            <person name="Rensing S.A."/>
            <person name="Schmutz J."/>
            <person name="Symeonidi A."/>
            <person name="Elias M."/>
            <person name="Eveleigh R.J."/>
            <person name="Herman E.K."/>
            <person name="Klute M.J."/>
            <person name="Nakayama T."/>
            <person name="Obornik M."/>
            <person name="Reyes-Prieto A."/>
            <person name="Armbrust E.V."/>
            <person name="Aves S.J."/>
            <person name="Beiko R.G."/>
            <person name="Coutinho P."/>
            <person name="Dacks J.B."/>
            <person name="Durnford D.G."/>
            <person name="Fast N.M."/>
            <person name="Green B.R."/>
            <person name="Grisdale C."/>
            <person name="Hempe F."/>
            <person name="Henrissat B."/>
            <person name="Hoppner M.P."/>
            <person name="Ishida K.-I."/>
            <person name="Kim E."/>
            <person name="Koreny L."/>
            <person name="Kroth P.G."/>
            <person name="Liu Y."/>
            <person name="Malik S.-B."/>
            <person name="Maier U.G."/>
            <person name="McRose D."/>
            <person name="Mock T."/>
            <person name="Neilson J.A."/>
            <person name="Onodera N.T."/>
            <person name="Poole A.M."/>
            <person name="Pritham E.J."/>
            <person name="Richards T.A."/>
            <person name="Rocap G."/>
            <person name="Roy S.W."/>
            <person name="Sarai C."/>
            <person name="Schaack S."/>
            <person name="Shirato S."/>
            <person name="Slamovits C.H."/>
            <person name="Spencer D.F."/>
            <person name="Suzuki S."/>
            <person name="Worden A.Z."/>
            <person name="Zauner S."/>
            <person name="Barry K."/>
            <person name="Bell C."/>
            <person name="Bharti A.K."/>
            <person name="Crow J.A."/>
            <person name="Grimwood J."/>
            <person name="Kramer R."/>
            <person name="Lindquist E."/>
            <person name="Lucas S."/>
            <person name="Salamov A."/>
            <person name="McFadden G.I."/>
            <person name="Lane C.E."/>
            <person name="Keeling P.J."/>
            <person name="Gray M.W."/>
            <person name="Grigoriev I.V."/>
            <person name="Archibald J.M."/>
        </authorList>
    </citation>
    <scope>NUCLEOTIDE SEQUENCE</scope>
    <source>
        <strain evidence="9">CCMP2712</strain>
    </source>
</reference>
<feature type="compositionally biased region" description="Basic and acidic residues" evidence="6">
    <location>
        <begin position="1"/>
        <end position="10"/>
    </location>
</feature>
<keyword evidence="3" id="KW-0547">Nucleotide-binding</keyword>
<evidence type="ECO:0000256" key="2">
    <source>
        <dbReference type="ARBA" id="ARBA00022679"/>
    </source>
</evidence>
<organism evidence="7">
    <name type="scientific">Guillardia theta (strain CCMP2712)</name>
    <name type="common">Cryptophyte</name>
    <dbReference type="NCBI Taxonomy" id="905079"/>
    <lineage>
        <taxon>Eukaryota</taxon>
        <taxon>Cryptophyceae</taxon>
        <taxon>Pyrenomonadales</taxon>
        <taxon>Geminigeraceae</taxon>
        <taxon>Guillardia</taxon>
    </lineage>
</organism>
<reference evidence="8" key="3">
    <citation type="submission" date="2015-06" db="UniProtKB">
        <authorList>
            <consortium name="EnsemblProtists"/>
        </authorList>
    </citation>
    <scope>IDENTIFICATION</scope>
</reference>
<evidence type="ECO:0000313" key="7">
    <source>
        <dbReference type="EMBL" id="EKX32633.1"/>
    </source>
</evidence>
<feature type="compositionally biased region" description="Low complexity" evidence="6">
    <location>
        <begin position="15"/>
        <end position="30"/>
    </location>
</feature>
<evidence type="ECO:0000313" key="9">
    <source>
        <dbReference type="Proteomes" id="UP000011087"/>
    </source>
</evidence>
<feature type="region of interest" description="Disordered" evidence="6">
    <location>
        <begin position="1"/>
        <end position="53"/>
    </location>
</feature>
<evidence type="ECO:0000256" key="4">
    <source>
        <dbReference type="ARBA" id="ARBA00022777"/>
    </source>
</evidence>
<evidence type="ECO:0000256" key="6">
    <source>
        <dbReference type="SAM" id="MobiDB-lite"/>
    </source>
</evidence>
<dbReference type="GO" id="GO:0005524">
    <property type="term" value="F:ATP binding"/>
    <property type="evidence" value="ECO:0007669"/>
    <property type="project" value="UniProtKB-KW"/>
</dbReference>
<keyword evidence="4" id="KW-0418">Kinase</keyword>
<evidence type="ECO:0000313" key="8">
    <source>
        <dbReference type="EnsemblProtists" id="EKX32633"/>
    </source>
</evidence>
<protein>
    <recommendedName>
        <fullName evidence="10">Protein kinase domain-containing protein</fullName>
    </recommendedName>
</protein>
<dbReference type="GeneID" id="17289362"/>
<dbReference type="AlphaFoldDB" id="L1I8S3"/>
<keyword evidence="5" id="KW-0067">ATP-binding</keyword>
<dbReference type="GO" id="GO:0005634">
    <property type="term" value="C:nucleus"/>
    <property type="evidence" value="ECO:0007669"/>
    <property type="project" value="TreeGrafter"/>
</dbReference>
<dbReference type="GO" id="GO:0035556">
    <property type="term" value="P:intracellular signal transduction"/>
    <property type="evidence" value="ECO:0007669"/>
    <property type="project" value="TreeGrafter"/>
</dbReference>
<keyword evidence="9" id="KW-1185">Reference proteome</keyword>
<dbReference type="EnsemblProtists" id="EKX32633">
    <property type="protein sequence ID" value="EKX32633"/>
    <property type="gene ID" value="GUITHDRAFT_148490"/>
</dbReference>
<gene>
    <name evidence="7" type="ORF">GUITHDRAFT_148490</name>
</gene>
<dbReference type="eggNOG" id="KOG1151">
    <property type="taxonomic scope" value="Eukaryota"/>
</dbReference>
<dbReference type="Gene3D" id="1.10.510.10">
    <property type="entry name" value="Transferase(Phosphotransferase) domain 1"/>
    <property type="match status" value="1"/>
</dbReference>
<reference evidence="7 9" key="1">
    <citation type="journal article" date="2012" name="Nature">
        <title>Algal genomes reveal evolutionary mosaicism and the fate of nucleomorphs.</title>
        <authorList>
            <consortium name="DOE Joint Genome Institute"/>
            <person name="Curtis B.A."/>
            <person name="Tanifuji G."/>
            <person name="Burki F."/>
            <person name="Gruber A."/>
            <person name="Irimia M."/>
            <person name="Maruyama S."/>
            <person name="Arias M.C."/>
            <person name="Ball S.G."/>
            <person name="Gile G.H."/>
            <person name="Hirakawa Y."/>
            <person name="Hopkins J.F."/>
            <person name="Kuo A."/>
            <person name="Rensing S.A."/>
            <person name="Schmutz J."/>
            <person name="Symeonidi A."/>
            <person name="Elias M."/>
            <person name="Eveleigh R.J."/>
            <person name="Herman E.K."/>
            <person name="Klute M.J."/>
            <person name="Nakayama T."/>
            <person name="Obornik M."/>
            <person name="Reyes-Prieto A."/>
            <person name="Armbrust E.V."/>
            <person name="Aves S.J."/>
            <person name="Beiko R.G."/>
            <person name="Coutinho P."/>
            <person name="Dacks J.B."/>
            <person name="Durnford D.G."/>
            <person name="Fast N.M."/>
            <person name="Green B.R."/>
            <person name="Grisdale C.J."/>
            <person name="Hempel F."/>
            <person name="Henrissat B."/>
            <person name="Hoppner M.P."/>
            <person name="Ishida K."/>
            <person name="Kim E."/>
            <person name="Koreny L."/>
            <person name="Kroth P.G."/>
            <person name="Liu Y."/>
            <person name="Malik S.B."/>
            <person name="Maier U.G."/>
            <person name="McRose D."/>
            <person name="Mock T."/>
            <person name="Neilson J.A."/>
            <person name="Onodera N.T."/>
            <person name="Poole A.M."/>
            <person name="Pritham E.J."/>
            <person name="Richards T.A."/>
            <person name="Rocap G."/>
            <person name="Roy S.W."/>
            <person name="Sarai C."/>
            <person name="Schaack S."/>
            <person name="Shirato S."/>
            <person name="Slamovits C.H."/>
            <person name="Spencer D.F."/>
            <person name="Suzuki S."/>
            <person name="Worden A.Z."/>
            <person name="Zauner S."/>
            <person name="Barry K."/>
            <person name="Bell C."/>
            <person name="Bharti A.K."/>
            <person name="Crow J.A."/>
            <person name="Grimwood J."/>
            <person name="Kramer R."/>
            <person name="Lindquist E."/>
            <person name="Lucas S."/>
            <person name="Salamov A."/>
            <person name="McFadden G.I."/>
            <person name="Lane C.E."/>
            <person name="Keeling P.J."/>
            <person name="Gray M.W."/>
            <person name="Grigoriev I.V."/>
            <person name="Archibald J.M."/>
        </authorList>
    </citation>
    <scope>NUCLEOTIDE SEQUENCE</scope>
    <source>
        <strain evidence="7 9">CCMP2712</strain>
    </source>
</reference>
<dbReference type="EMBL" id="JH993179">
    <property type="protein sequence ID" value="EKX32633.1"/>
    <property type="molecule type" value="Genomic_DNA"/>
</dbReference>
<dbReference type="GO" id="GO:0004674">
    <property type="term" value="F:protein serine/threonine kinase activity"/>
    <property type="evidence" value="ECO:0007669"/>
    <property type="project" value="UniProtKB-KW"/>
</dbReference>
<evidence type="ECO:0008006" key="10">
    <source>
        <dbReference type="Google" id="ProtNLM"/>
    </source>
</evidence>